<evidence type="ECO:0000256" key="1">
    <source>
        <dbReference type="SAM" id="MobiDB-lite"/>
    </source>
</evidence>
<dbReference type="InParanoid" id="M3XN00"/>
<evidence type="ECO:0000313" key="2">
    <source>
        <dbReference type="Ensembl" id="ENSMPUP00000000450.1"/>
    </source>
</evidence>
<dbReference type="EMBL" id="AEYP01083272">
    <property type="status" value="NOT_ANNOTATED_CDS"/>
    <property type="molecule type" value="Genomic_DNA"/>
</dbReference>
<dbReference type="EMBL" id="AEYP01083271">
    <property type="status" value="NOT_ANNOTATED_CDS"/>
    <property type="molecule type" value="Genomic_DNA"/>
</dbReference>
<accession>M3XN00</accession>
<protein>
    <submittedName>
        <fullName evidence="2">Uncharacterized protein</fullName>
    </submittedName>
</protein>
<dbReference type="Ensembl" id="ENSMPUT00000000460.1">
    <property type="protein sequence ID" value="ENSMPUP00000000450.1"/>
    <property type="gene ID" value="ENSMPUG00000000455.1"/>
</dbReference>
<name>M3XN00_MUSPF</name>
<organism evidence="2">
    <name type="scientific">Mustela putorius furo</name>
    <name type="common">European domestic ferret</name>
    <name type="synonym">Mustela furo</name>
    <dbReference type="NCBI Taxonomy" id="9669"/>
    <lineage>
        <taxon>Eukaryota</taxon>
        <taxon>Metazoa</taxon>
        <taxon>Chordata</taxon>
        <taxon>Craniata</taxon>
        <taxon>Vertebrata</taxon>
        <taxon>Euteleostomi</taxon>
        <taxon>Mammalia</taxon>
        <taxon>Eutheria</taxon>
        <taxon>Laurasiatheria</taxon>
        <taxon>Carnivora</taxon>
        <taxon>Caniformia</taxon>
        <taxon>Musteloidea</taxon>
        <taxon>Mustelidae</taxon>
        <taxon>Mustelinae</taxon>
        <taxon>Mustela</taxon>
    </lineage>
</organism>
<sequence length="84" mass="9035">CNWSVLIVSIKEKGRHFRPSLAGSWSPSIPGHRSVCEWISTEGSEPMRRTAATWCWKTGYRTQPVVGGSSSSSSGSLGANEGIP</sequence>
<feature type="region of interest" description="Disordered" evidence="1">
    <location>
        <begin position="63"/>
        <end position="84"/>
    </location>
</feature>
<feature type="compositionally biased region" description="Low complexity" evidence="1">
    <location>
        <begin position="67"/>
        <end position="76"/>
    </location>
</feature>
<dbReference type="HOGENOM" id="CLU_2533379_0_0_1"/>
<dbReference type="AlphaFoldDB" id="M3XN00"/>
<reference evidence="2" key="1">
    <citation type="submission" date="2024-06" db="UniProtKB">
        <authorList>
            <consortium name="Ensembl"/>
        </authorList>
    </citation>
    <scope>IDENTIFICATION</scope>
</reference>
<proteinExistence type="predicted"/>